<dbReference type="AlphaFoldDB" id="A0A1G7J6Y1"/>
<dbReference type="Pfam" id="PF01865">
    <property type="entry name" value="PhoU_div"/>
    <property type="match status" value="1"/>
</dbReference>
<protein>
    <recommendedName>
        <fullName evidence="4">Phosphate transport regulator</fullName>
    </recommendedName>
</protein>
<reference evidence="2 3" key="1">
    <citation type="submission" date="2016-10" db="EMBL/GenBank/DDBJ databases">
        <authorList>
            <person name="de Groot N.N."/>
        </authorList>
    </citation>
    <scope>NUCLEOTIDE SEQUENCE [LARGE SCALE GENOMIC DNA]</scope>
    <source>
        <strain evidence="2 3">47C3B</strain>
    </source>
</reference>
<dbReference type="PANTHER" id="PTHR37298:SF1">
    <property type="entry name" value="UPF0111 PROTEIN YKAA"/>
    <property type="match status" value="1"/>
</dbReference>
<dbReference type="Gene3D" id="1.20.58.220">
    <property type="entry name" value="Phosphate transport system protein phou homolog 2, domain 2"/>
    <property type="match status" value="1"/>
</dbReference>
<dbReference type="InterPro" id="IPR018445">
    <property type="entry name" value="Put_Phosphate_transp_reg"/>
</dbReference>
<dbReference type="RefSeq" id="WP_091153666.1">
    <property type="nucleotide sequence ID" value="NZ_FNAI01000014.1"/>
</dbReference>
<sequence length="209" mass="23175">MSILPNSNKVFYDLFNRAAANVAEMAKLLNIAVNSTDQYEQKFNFTHIDKLKTKSYEITHQVFTESGKMLISPFGRKDMCDLAAAIDDVADSIAMASRRINLYDVPKITLPMINLASLIGKTSDGLQEAVKAMSNLNNSAHIFELCNNIKKLEYAADTVYNEAFADLLANETDAIQLIKYTDVLMAMETATDSCEDVTLVIESILIKNG</sequence>
<accession>A0A1G7J6Y1</accession>
<dbReference type="InterPro" id="IPR038078">
    <property type="entry name" value="PhoU-like_sf"/>
</dbReference>
<organism evidence="2 3">
    <name type="scientific">Mucilaginibacter pineti</name>
    <dbReference type="NCBI Taxonomy" id="1391627"/>
    <lineage>
        <taxon>Bacteria</taxon>
        <taxon>Pseudomonadati</taxon>
        <taxon>Bacteroidota</taxon>
        <taxon>Sphingobacteriia</taxon>
        <taxon>Sphingobacteriales</taxon>
        <taxon>Sphingobacteriaceae</taxon>
        <taxon>Mucilaginibacter</taxon>
    </lineage>
</organism>
<evidence type="ECO:0000313" key="2">
    <source>
        <dbReference type="EMBL" id="SDF20269.1"/>
    </source>
</evidence>
<dbReference type="InterPro" id="IPR052912">
    <property type="entry name" value="UPF0111_domain"/>
</dbReference>
<keyword evidence="3" id="KW-1185">Reference proteome</keyword>
<gene>
    <name evidence="2" type="ORF">SAMN05216464_11466</name>
</gene>
<dbReference type="PANTHER" id="PTHR37298">
    <property type="entry name" value="UPF0111 PROTEIN YKAA"/>
    <property type="match status" value="1"/>
</dbReference>
<dbReference type="Proteomes" id="UP000199072">
    <property type="component" value="Unassembled WGS sequence"/>
</dbReference>
<dbReference type="STRING" id="1391627.SAMN05216464_11466"/>
<evidence type="ECO:0000256" key="1">
    <source>
        <dbReference type="ARBA" id="ARBA00008591"/>
    </source>
</evidence>
<name>A0A1G7J6Y1_9SPHI</name>
<evidence type="ECO:0008006" key="4">
    <source>
        <dbReference type="Google" id="ProtNLM"/>
    </source>
</evidence>
<evidence type="ECO:0000313" key="3">
    <source>
        <dbReference type="Proteomes" id="UP000199072"/>
    </source>
</evidence>
<dbReference type="EMBL" id="FNAI01000014">
    <property type="protein sequence ID" value="SDF20269.1"/>
    <property type="molecule type" value="Genomic_DNA"/>
</dbReference>
<dbReference type="OrthoDB" id="9797568at2"/>
<proteinExistence type="inferred from homology"/>
<comment type="similarity">
    <text evidence="1">Belongs to the UPF0111 family.</text>
</comment>